<sequence length="192" mass="22502">MRFIKTVYILFLIIAFVNLFGEGFDHEPYQSIRTKLEKGEFNSAQVQISELMRTYPDDAMLQHYQNKIWLFQAESYFKKESFNNALTFYLKVNKNWANNAYVKRQIQKCLFLVSSREENPGKKIQRSSITVEKVAVNELANRANFSEDIILILNQISDQNIKILYLSFAGVCLLLLQFILTAILFYNKSKRS</sequence>
<dbReference type="Proteomes" id="UP000285569">
    <property type="component" value="Unassembled WGS sequence"/>
</dbReference>
<keyword evidence="1" id="KW-0472">Membrane</keyword>
<feature type="transmembrane region" description="Helical" evidence="1">
    <location>
        <begin position="163"/>
        <end position="186"/>
    </location>
</feature>
<evidence type="ECO:0000313" key="2">
    <source>
        <dbReference type="EMBL" id="RHX78483.1"/>
    </source>
</evidence>
<accession>A0ABX9M1A2</accession>
<gene>
    <name evidence="2" type="ORF">DLM77_15380</name>
</gene>
<reference evidence="3" key="1">
    <citation type="submission" date="2018-05" db="EMBL/GenBank/DDBJ databases">
        <title>Leptospira yasudae sp. nov. and Leptospira stimsonii sp. nov., two pathogenic species of the genus Leptospira isolated from environmental sources.</title>
        <authorList>
            <person name="Casanovas-Massana A."/>
            <person name="Hamond C."/>
            <person name="Santos L.A."/>
            <person name="Hacker K.P."/>
            <person name="Balassiano I."/>
            <person name="Medeiros M.A."/>
            <person name="Reis M.G."/>
            <person name="Ko A.I."/>
            <person name="Wunder E.A."/>
        </authorList>
    </citation>
    <scope>NUCLEOTIDE SEQUENCE [LARGE SCALE GENOMIC DNA]</scope>
    <source>
        <strain evidence="3">B21</strain>
    </source>
</reference>
<proteinExistence type="predicted"/>
<dbReference type="Gene3D" id="1.25.40.10">
    <property type="entry name" value="Tetratricopeptide repeat domain"/>
    <property type="match status" value="1"/>
</dbReference>
<keyword evidence="1" id="KW-1133">Transmembrane helix</keyword>
<evidence type="ECO:0008006" key="4">
    <source>
        <dbReference type="Google" id="ProtNLM"/>
    </source>
</evidence>
<dbReference type="InterPro" id="IPR011990">
    <property type="entry name" value="TPR-like_helical_dom_sf"/>
</dbReference>
<dbReference type="EMBL" id="QHCR01000007">
    <property type="protein sequence ID" value="RHX78483.1"/>
    <property type="molecule type" value="Genomic_DNA"/>
</dbReference>
<evidence type="ECO:0000256" key="1">
    <source>
        <dbReference type="SAM" id="Phobius"/>
    </source>
</evidence>
<protein>
    <recommendedName>
        <fullName evidence="4">Tetratricopeptide repeat protein</fullName>
    </recommendedName>
</protein>
<reference evidence="2 3" key="2">
    <citation type="journal article" date="2020" name="Int. J. Syst. Evol. Microbiol.">
        <title>Leptospira yasudae sp. nov. and Leptospira stimsonii sp. nov., two new species of the pathogenic group isolated from environmental sources.</title>
        <authorList>
            <person name="Casanovas-Massana A."/>
            <person name="Hamond C."/>
            <person name="Santos L.A."/>
            <person name="de Oliveira D."/>
            <person name="Hacker K.P."/>
            <person name="Balassiano I."/>
            <person name="Costa F."/>
            <person name="Medeiros M.A."/>
            <person name="Reis M.G."/>
            <person name="Ko A.I."/>
            <person name="Wunder E.A."/>
        </authorList>
    </citation>
    <scope>NUCLEOTIDE SEQUENCE [LARGE SCALE GENOMIC DNA]</scope>
    <source>
        <strain evidence="2 3">B21</strain>
    </source>
</reference>
<organism evidence="2 3">
    <name type="scientific">Leptospira yasudae</name>
    <dbReference type="NCBI Taxonomy" id="2202201"/>
    <lineage>
        <taxon>Bacteria</taxon>
        <taxon>Pseudomonadati</taxon>
        <taxon>Spirochaetota</taxon>
        <taxon>Spirochaetia</taxon>
        <taxon>Leptospirales</taxon>
        <taxon>Leptospiraceae</taxon>
        <taxon>Leptospira</taxon>
    </lineage>
</organism>
<keyword evidence="1" id="KW-0812">Transmembrane</keyword>
<evidence type="ECO:0000313" key="3">
    <source>
        <dbReference type="Proteomes" id="UP000285569"/>
    </source>
</evidence>
<name>A0ABX9M1A2_9LEPT</name>
<comment type="caution">
    <text evidence="2">The sequence shown here is derived from an EMBL/GenBank/DDBJ whole genome shotgun (WGS) entry which is preliminary data.</text>
</comment>
<keyword evidence="3" id="KW-1185">Reference proteome</keyword>